<dbReference type="GeneID" id="7049844"/>
<keyword evidence="5" id="KW-1185">Reference proteome</keyword>
<name>B6JYL4_SCHJY</name>
<dbReference type="VEuPathDB" id="FungiDB:SJAG_01675"/>
<dbReference type="EMBL" id="KE651168">
    <property type="protein sequence ID" value="EEB06632.2"/>
    <property type="molecule type" value="Genomic_DNA"/>
</dbReference>
<evidence type="ECO:0000313" key="3">
    <source>
        <dbReference type="EMBL" id="EEB06632.2"/>
    </source>
</evidence>
<dbReference type="Proteomes" id="UP000001744">
    <property type="component" value="Unassembled WGS sequence"/>
</dbReference>
<feature type="chain" id="PRO_5002847314" description="Meiotic recombination protein" evidence="2">
    <location>
        <begin position="17"/>
        <end position="152"/>
    </location>
</feature>
<dbReference type="HOGENOM" id="CLU_1928798_0_0_1"/>
<dbReference type="OMA" id="YLSGKCP"/>
<keyword evidence="2" id="KW-0732">Signal</keyword>
<dbReference type="AlphaFoldDB" id="B6JYL4"/>
<protein>
    <recommendedName>
        <fullName evidence="6">Meiotic recombination protein</fullName>
    </recommendedName>
</protein>
<evidence type="ECO:0000313" key="4">
    <source>
        <dbReference type="JaponicusDB" id="SJAG_01675"/>
    </source>
</evidence>
<sequence length="152" mass="17855">MCWYAVFVWLSSIICCKLLQKTMEAGEKILKAQETRVQLFHELKDAIQAFQNQKIGLEQMGIITQLVTEGFNEASRDIRDAQQQTNQEIKNLVDELQSLEKQRLMDTVKLYQIQQLENQERDYSSERESLRQSLDNLSRKIDETIQSIKDEL</sequence>
<dbReference type="GO" id="GO:0005634">
    <property type="term" value="C:nucleus"/>
    <property type="evidence" value="ECO:0007669"/>
    <property type="project" value="EnsemblFungi"/>
</dbReference>
<proteinExistence type="predicted"/>
<dbReference type="OrthoDB" id="434723at2759"/>
<evidence type="ECO:0000256" key="1">
    <source>
        <dbReference type="SAM" id="Coils"/>
    </source>
</evidence>
<keyword evidence="1" id="KW-0175">Coiled coil</keyword>
<dbReference type="Pfam" id="PF14966">
    <property type="entry name" value="DNA_repr_REX1B"/>
    <property type="match status" value="1"/>
</dbReference>
<dbReference type="eggNOG" id="ENOG502SE0P">
    <property type="taxonomic scope" value="Eukaryota"/>
</dbReference>
<dbReference type="GO" id="GO:0000781">
    <property type="term" value="C:chromosome, telomeric region"/>
    <property type="evidence" value="ECO:0007669"/>
    <property type="project" value="GOC"/>
</dbReference>
<dbReference type="GO" id="GO:0031509">
    <property type="term" value="P:subtelomeric heterochromatin formation"/>
    <property type="evidence" value="ECO:0007669"/>
    <property type="project" value="EnsemblFungi"/>
</dbReference>
<gene>
    <name evidence="4" type="primary">rss1</name>
    <name evidence="3" type="ORF">SJAG_01675</name>
</gene>
<dbReference type="JaponicusDB" id="SJAG_01675">
    <property type="gene designation" value="rss1"/>
</dbReference>
<dbReference type="InterPro" id="IPR039491">
    <property type="entry name" value="REX1-B"/>
</dbReference>
<feature type="coiled-coil region" evidence="1">
    <location>
        <begin position="79"/>
        <end position="147"/>
    </location>
</feature>
<dbReference type="RefSeq" id="XP_002172925.2">
    <property type="nucleotide sequence ID" value="XM_002172889.2"/>
</dbReference>
<evidence type="ECO:0000256" key="2">
    <source>
        <dbReference type="SAM" id="SignalP"/>
    </source>
</evidence>
<reference evidence="3 5" key="1">
    <citation type="journal article" date="2011" name="Science">
        <title>Comparative functional genomics of the fission yeasts.</title>
        <authorList>
            <person name="Rhind N."/>
            <person name="Chen Z."/>
            <person name="Yassour M."/>
            <person name="Thompson D.A."/>
            <person name="Haas B.J."/>
            <person name="Habib N."/>
            <person name="Wapinski I."/>
            <person name="Roy S."/>
            <person name="Lin M.F."/>
            <person name="Heiman D.I."/>
            <person name="Young S.K."/>
            <person name="Furuya K."/>
            <person name="Guo Y."/>
            <person name="Pidoux A."/>
            <person name="Chen H.M."/>
            <person name="Robbertse B."/>
            <person name="Goldberg J.M."/>
            <person name="Aoki K."/>
            <person name="Bayne E.H."/>
            <person name="Berlin A.M."/>
            <person name="Desjardins C.A."/>
            <person name="Dobbs E."/>
            <person name="Dukaj L."/>
            <person name="Fan L."/>
            <person name="FitzGerald M.G."/>
            <person name="French C."/>
            <person name="Gujja S."/>
            <person name="Hansen K."/>
            <person name="Keifenheim D."/>
            <person name="Levin J.Z."/>
            <person name="Mosher R.A."/>
            <person name="Mueller C.A."/>
            <person name="Pfiffner J."/>
            <person name="Priest M."/>
            <person name="Russ C."/>
            <person name="Smialowska A."/>
            <person name="Swoboda P."/>
            <person name="Sykes S.M."/>
            <person name="Vaughn M."/>
            <person name="Vengrova S."/>
            <person name="Yoder R."/>
            <person name="Zeng Q."/>
            <person name="Allshire R."/>
            <person name="Baulcombe D."/>
            <person name="Birren B.W."/>
            <person name="Brown W."/>
            <person name="Ekwall K."/>
            <person name="Kellis M."/>
            <person name="Leatherwood J."/>
            <person name="Levin H."/>
            <person name="Margalit H."/>
            <person name="Martienssen R."/>
            <person name="Nieduszynski C.A."/>
            <person name="Spatafora J.W."/>
            <person name="Friedman N."/>
            <person name="Dalgaard J.Z."/>
            <person name="Baumann P."/>
            <person name="Niki H."/>
            <person name="Regev A."/>
            <person name="Nusbaum C."/>
        </authorList>
    </citation>
    <scope>NUCLEOTIDE SEQUENCE [LARGE SCALE GENOMIC DNA]</scope>
    <source>
        <strain evidence="5">yFS275 / FY16936</strain>
    </source>
</reference>
<evidence type="ECO:0000313" key="5">
    <source>
        <dbReference type="Proteomes" id="UP000001744"/>
    </source>
</evidence>
<organism evidence="3 5">
    <name type="scientific">Schizosaccharomyces japonicus (strain yFS275 / FY16936)</name>
    <name type="common">Fission yeast</name>
    <dbReference type="NCBI Taxonomy" id="402676"/>
    <lineage>
        <taxon>Eukaryota</taxon>
        <taxon>Fungi</taxon>
        <taxon>Dikarya</taxon>
        <taxon>Ascomycota</taxon>
        <taxon>Taphrinomycotina</taxon>
        <taxon>Schizosaccharomycetes</taxon>
        <taxon>Schizosaccharomycetales</taxon>
        <taxon>Schizosaccharomycetaceae</taxon>
        <taxon>Schizosaccharomyces</taxon>
    </lineage>
</organism>
<evidence type="ECO:0008006" key="6">
    <source>
        <dbReference type="Google" id="ProtNLM"/>
    </source>
</evidence>
<feature type="signal peptide" evidence="2">
    <location>
        <begin position="1"/>
        <end position="16"/>
    </location>
</feature>
<accession>B6JYL4</accession>